<feature type="chain" id="PRO_5040750259" evidence="2">
    <location>
        <begin position="22"/>
        <end position="543"/>
    </location>
</feature>
<evidence type="ECO:0000256" key="1">
    <source>
        <dbReference type="SAM" id="MobiDB-lite"/>
    </source>
</evidence>
<sequence>MHLASHSLLLLVLLLVVTTVAYPTSYAEPSEDTGIGAITLVLRTLKLLYLAVQSYFFSLFGSSSDAPPPVDIATLQKLCSAQQTTYSEQLICELDAIADRGCDHQVQNHFRRQVQTAGIVQLVAFLAPEYQTQFLARHPVRFTVPSLSGGVYYERDHANPSPLLHALQRGGLDQVMDIWSALDSVISPRTQLTIHETSELYQHPSPYFVPTGPFGPGVNTVAMGFLVNVWERVKMQLVEGALEMDHVEALKLILEYYEYGQQTASSQNGVATAPTALRMRIIVRAFELGLTRSQSLAWTYYQALDAANQQLLRTCAQQLNFRQTAEGLGTQASKSQAFWGWAKKLKGTVGRLFKRSDMSGAVSTQCQRLFGLGLLPAAALSTPPMAEVATDVYGQASAGNAADQTPSLSIPGGLNNFNGVGESDTSVHTDAAAEVQLARPSESGGSALYPASGRGHQAARDTEVSETTPLMPGSFVESPEQPVLPNPPLSMTTANQYPEEDDDEDTFYDAPSEFQVDTGGTSSSGSVTRHTSPSDRVELAGIV</sequence>
<keyword evidence="4" id="KW-1185">Reference proteome</keyword>
<dbReference type="Proteomes" id="UP001150569">
    <property type="component" value="Unassembled WGS sequence"/>
</dbReference>
<evidence type="ECO:0000256" key="2">
    <source>
        <dbReference type="SAM" id="SignalP"/>
    </source>
</evidence>
<evidence type="ECO:0000313" key="3">
    <source>
        <dbReference type="EMBL" id="KAJ1920507.1"/>
    </source>
</evidence>
<protein>
    <submittedName>
        <fullName evidence="3">Uncharacterized protein</fullName>
    </submittedName>
</protein>
<feature type="signal peptide" evidence="2">
    <location>
        <begin position="1"/>
        <end position="21"/>
    </location>
</feature>
<keyword evidence="2" id="KW-0732">Signal</keyword>
<name>A0A9W8A1F4_9FUNG</name>
<dbReference type="EMBL" id="JANBPT010000442">
    <property type="protein sequence ID" value="KAJ1920507.1"/>
    <property type="molecule type" value="Genomic_DNA"/>
</dbReference>
<accession>A0A9W8A1F4</accession>
<feature type="compositionally biased region" description="Low complexity" evidence="1">
    <location>
        <begin position="518"/>
        <end position="531"/>
    </location>
</feature>
<evidence type="ECO:0000313" key="4">
    <source>
        <dbReference type="Proteomes" id="UP001150569"/>
    </source>
</evidence>
<comment type="caution">
    <text evidence="3">The sequence shown here is derived from an EMBL/GenBank/DDBJ whole genome shotgun (WGS) entry which is preliminary data.</text>
</comment>
<reference evidence="3" key="1">
    <citation type="submission" date="2022-07" db="EMBL/GenBank/DDBJ databases">
        <title>Phylogenomic reconstructions and comparative analyses of Kickxellomycotina fungi.</title>
        <authorList>
            <person name="Reynolds N.K."/>
            <person name="Stajich J.E."/>
            <person name="Barry K."/>
            <person name="Grigoriev I.V."/>
            <person name="Crous P."/>
            <person name="Smith M.E."/>
        </authorList>
    </citation>
    <scope>NUCLEOTIDE SEQUENCE</scope>
    <source>
        <strain evidence="3">RSA 861</strain>
    </source>
</reference>
<organism evidence="3 4">
    <name type="scientific">Tieghemiomyces parasiticus</name>
    <dbReference type="NCBI Taxonomy" id="78921"/>
    <lineage>
        <taxon>Eukaryota</taxon>
        <taxon>Fungi</taxon>
        <taxon>Fungi incertae sedis</taxon>
        <taxon>Zoopagomycota</taxon>
        <taxon>Kickxellomycotina</taxon>
        <taxon>Dimargaritomycetes</taxon>
        <taxon>Dimargaritales</taxon>
        <taxon>Dimargaritaceae</taxon>
        <taxon>Tieghemiomyces</taxon>
    </lineage>
</organism>
<feature type="region of interest" description="Disordered" evidence="1">
    <location>
        <begin position="439"/>
        <end position="543"/>
    </location>
</feature>
<feature type="compositionally biased region" description="Acidic residues" evidence="1">
    <location>
        <begin position="498"/>
        <end position="507"/>
    </location>
</feature>
<dbReference type="AlphaFoldDB" id="A0A9W8A1F4"/>
<proteinExistence type="predicted"/>
<gene>
    <name evidence="3" type="ORF">IWQ60_006989</name>
</gene>
<feature type="compositionally biased region" description="Basic and acidic residues" evidence="1">
    <location>
        <begin position="532"/>
        <end position="543"/>
    </location>
</feature>